<evidence type="ECO:0000313" key="3">
    <source>
        <dbReference type="Proteomes" id="UP000269198"/>
    </source>
</evidence>
<feature type="domain" description="DUF4439" evidence="1">
    <location>
        <begin position="16"/>
        <end position="144"/>
    </location>
</feature>
<organism evidence="2 3">
    <name type="scientific">Halostreptopolyspora alba</name>
    <dbReference type="NCBI Taxonomy" id="2487137"/>
    <lineage>
        <taxon>Bacteria</taxon>
        <taxon>Bacillati</taxon>
        <taxon>Actinomycetota</taxon>
        <taxon>Actinomycetes</taxon>
        <taxon>Streptosporangiales</taxon>
        <taxon>Nocardiopsidaceae</taxon>
        <taxon>Halostreptopolyspora</taxon>
    </lineage>
</organism>
<dbReference type="InterPro" id="IPR012347">
    <property type="entry name" value="Ferritin-like"/>
</dbReference>
<dbReference type="SUPFAM" id="SSF47240">
    <property type="entry name" value="Ferritin-like"/>
    <property type="match status" value="1"/>
</dbReference>
<evidence type="ECO:0000259" key="1">
    <source>
        <dbReference type="Pfam" id="PF14530"/>
    </source>
</evidence>
<reference evidence="2 3" key="1">
    <citation type="submission" date="2018-11" db="EMBL/GenBank/DDBJ databases">
        <title>The genome draft of YIM 96095.</title>
        <authorList>
            <person name="Tang S.-K."/>
            <person name="Chunyu W.-X."/>
            <person name="Feng Y.-Z."/>
        </authorList>
    </citation>
    <scope>NUCLEOTIDE SEQUENCE [LARGE SCALE GENOMIC DNA]</scope>
    <source>
        <strain evidence="2 3">YIM 96095</strain>
    </source>
</reference>
<dbReference type="Pfam" id="PF14530">
    <property type="entry name" value="DUF4439"/>
    <property type="match status" value="1"/>
</dbReference>
<dbReference type="AlphaFoldDB" id="A0A3N0E4E7"/>
<dbReference type="InterPro" id="IPR029447">
    <property type="entry name" value="DUF4439"/>
</dbReference>
<protein>
    <submittedName>
        <fullName evidence="2">DUF4439 domain-containing protein</fullName>
    </submittedName>
</protein>
<dbReference type="Proteomes" id="UP000269198">
    <property type="component" value="Unassembled WGS sequence"/>
</dbReference>
<dbReference type="EMBL" id="RJMB01000021">
    <property type="protein sequence ID" value="RNL82697.1"/>
    <property type="molecule type" value="Genomic_DNA"/>
</dbReference>
<accession>A0A3N0E4E7</accession>
<gene>
    <name evidence="2" type="ORF">EFW17_18620</name>
</gene>
<sequence>MSADSPAEDEPSDAEALQNALRAEHAAVYGYGFIGAHCEGEDRERSRECLDAHRTKRDALRSALVRLNVSPAASKAAYALPDSTDRDTLGTFAAELEERTTHGYLRLAAASDTSLRDLAARALQEATIRGLRWGAELVDLPGFPDGTGAPGGEDVAGD</sequence>
<dbReference type="RefSeq" id="WP_123202692.1">
    <property type="nucleotide sequence ID" value="NZ_RJMB01000021.1"/>
</dbReference>
<evidence type="ECO:0000313" key="2">
    <source>
        <dbReference type="EMBL" id="RNL82697.1"/>
    </source>
</evidence>
<dbReference type="CDD" id="cd00657">
    <property type="entry name" value="Ferritin_like"/>
    <property type="match status" value="1"/>
</dbReference>
<comment type="caution">
    <text evidence="2">The sequence shown here is derived from an EMBL/GenBank/DDBJ whole genome shotgun (WGS) entry which is preliminary data.</text>
</comment>
<dbReference type="OrthoDB" id="3436701at2"/>
<dbReference type="InterPro" id="IPR009078">
    <property type="entry name" value="Ferritin-like_SF"/>
</dbReference>
<name>A0A3N0E4E7_9ACTN</name>
<keyword evidence="3" id="KW-1185">Reference proteome</keyword>
<dbReference type="Gene3D" id="1.20.1260.10">
    <property type="match status" value="1"/>
</dbReference>
<proteinExistence type="predicted"/>